<accession>A0A5D2TGR4</accession>
<proteinExistence type="predicted"/>
<dbReference type="Proteomes" id="UP000323597">
    <property type="component" value="Chromosome D09"/>
</dbReference>
<dbReference type="AlphaFoldDB" id="A0A5D2TGR4"/>
<sequence length="89" mass="10224">MAYCEGMVSFFFFVFPIKERKKKKKKRTVERRRTKVVLHREDVACTEAKARAYGGSSRAEGDRRNATAAALGTLTARVSDFWFRLVGPY</sequence>
<name>A0A5D2TGR4_GOSMU</name>
<dbReference type="EMBL" id="CM017657">
    <property type="protein sequence ID" value="TYI64360.1"/>
    <property type="molecule type" value="Genomic_DNA"/>
</dbReference>
<organism evidence="1 2">
    <name type="scientific">Gossypium mustelinum</name>
    <name type="common">Cotton</name>
    <name type="synonym">Gossypium caicoense</name>
    <dbReference type="NCBI Taxonomy" id="34275"/>
    <lineage>
        <taxon>Eukaryota</taxon>
        <taxon>Viridiplantae</taxon>
        <taxon>Streptophyta</taxon>
        <taxon>Embryophyta</taxon>
        <taxon>Tracheophyta</taxon>
        <taxon>Spermatophyta</taxon>
        <taxon>Magnoliopsida</taxon>
        <taxon>eudicotyledons</taxon>
        <taxon>Gunneridae</taxon>
        <taxon>Pentapetalae</taxon>
        <taxon>rosids</taxon>
        <taxon>malvids</taxon>
        <taxon>Malvales</taxon>
        <taxon>Malvaceae</taxon>
        <taxon>Malvoideae</taxon>
        <taxon>Gossypium</taxon>
    </lineage>
</organism>
<evidence type="ECO:0000313" key="1">
    <source>
        <dbReference type="EMBL" id="TYI64360.1"/>
    </source>
</evidence>
<gene>
    <name evidence="1" type="ORF">E1A91_D09G083000v1</name>
</gene>
<reference evidence="1 2" key="1">
    <citation type="submission" date="2019-07" db="EMBL/GenBank/DDBJ databases">
        <title>WGS assembly of Gossypium mustelinum.</title>
        <authorList>
            <person name="Chen Z.J."/>
            <person name="Sreedasyam A."/>
            <person name="Ando A."/>
            <person name="Song Q."/>
            <person name="De L."/>
            <person name="Hulse-Kemp A."/>
            <person name="Ding M."/>
            <person name="Ye W."/>
            <person name="Kirkbride R."/>
            <person name="Jenkins J."/>
            <person name="Plott C."/>
            <person name="Lovell J."/>
            <person name="Lin Y.-M."/>
            <person name="Vaughn R."/>
            <person name="Liu B."/>
            <person name="Li W."/>
            <person name="Simpson S."/>
            <person name="Scheffler B."/>
            <person name="Saski C."/>
            <person name="Grover C."/>
            <person name="Hu G."/>
            <person name="Conover J."/>
            <person name="Carlson J."/>
            <person name="Shu S."/>
            <person name="Boston L."/>
            <person name="Williams M."/>
            <person name="Peterson D."/>
            <person name="Mcgee K."/>
            <person name="Jones D."/>
            <person name="Wendel J."/>
            <person name="Stelly D."/>
            <person name="Grimwood J."/>
            <person name="Schmutz J."/>
        </authorList>
    </citation>
    <scope>NUCLEOTIDE SEQUENCE [LARGE SCALE GENOMIC DNA]</scope>
    <source>
        <strain evidence="1">1408120.09</strain>
    </source>
</reference>
<keyword evidence="2" id="KW-1185">Reference proteome</keyword>
<evidence type="ECO:0000313" key="2">
    <source>
        <dbReference type="Proteomes" id="UP000323597"/>
    </source>
</evidence>
<protein>
    <submittedName>
        <fullName evidence="1">Uncharacterized protein</fullName>
    </submittedName>
</protein>